<gene>
    <name evidence="1" type="ORF">EEL30_21405</name>
</gene>
<dbReference type="EMBL" id="CP033464">
    <property type="protein sequence ID" value="QDX94605.1"/>
    <property type="molecule type" value="Genomic_DNA"/>
</dbReference>
<protein>
    <submittedName>
        <fullName evidence="1">Uncharacterized protein</fullName>
    </submittedName>
</protein>
<evidence type="ECO:0000313" key="2">
    <source>
        <dbReference type="Proteomes" id="UP000319432"/>
    </source>
</evidence>
<dbReference type="AlphaFoldDB" id="A0A518VC97"/>
<organism evidence="1 2">
    <name type="scientific">Brevibacillus laterosporus</name>
    <name type="common">Bacillus laterosporus</name>
    <dbReference type="NCBI Taxonomy" id="1465"/>
    <lineage>
        <taxon>Bacteria</taxon>
        <taxon>Bacillati</taxon>
        <taxon>Bacillota</taxon>
        <taxon>Bacilli</taxon>
        <taxon>Bacillales</taxon>
        <taxon>Paenibacillaceae</taxon>
        <taxon>Brevibacillus</taxon>
    </lineage>
</organism>
<accession>A0A518VC97</accession>
<name>A0A518VC97_BRELA</name>
<proteinExistence type="predicted"/>
<reference evidence="1 2" key="1">
    <citation type="submission" date="2018-11" db="EMBL/GenBank/DDBJ databases">
        <title>Phylogenetic determinants of toxin gene distribution in genomes of Brevibacillus laterosporus.</title>
        <authorList>
            <person name="Glare T.R."/>
            <person name="Durrant A."/>
            <person name="Berry C."/>
            <person name="Palma L."/>
            <person name="Ormskirk M."/>
            <person name="Cox M.O."/>
        </authorList>
    </citation>
    <scope>NUCLEOTIDE SEQUENCE [LARGE SCALE GENOMIC DNA]</scope>
    <source>
        <strain evidence="1 2">1821L</strain>
    </source>
</reference>
<dbReference type="Proteomes" id="UP000319432">
    <property type="component" value="Chromosome"/>
</dbReference>
<sequence length="168" mass="19500">MRHSKYGRREVIDLSIYDENGRFITKLDSLKNSYIGSKGTKGLVKVQDALVDQFLIAFIGEYEKSSLSDFQKDIHNGLKKHTYIINLKSRKKCKLVATTLWRNEDSEEKKVIFEIPNAITVNNTKFYNDGIIPSPLDVIFEFYPYNDKGHIYKIHIESDPSDSEDRFV</sequence>
<keyword evidence="2" id="KW-1185">Reference proteome</keyword>
<evidence type="ECO:0000313" key="1">
    <source>
        <dbReference type="EMBL" id="QDX94605.1"/>
    </source>
</evidence>